<evidence type="ECO:0000256" key="4">
    <source>
        <dbReference type="ARBA" id="ARBA00022679"/>
    </source>
</evidence>
<keyword evidence="8" id="KW-0472">Membrane</keyword>
<dbReference type="AlphaFoldDB" id="A0ABD1YJN3"/>
<dbReference type="EMBL" id="JBHFFA010000004">
    <property type="protein sequence ID" value="KAL2630928.1"/>
    <property type="molecule type" value="Genomic_DNA"/>
</dbReference>
<feature type="transmembrane region" description="Helical" evidence="8">
    <location>
        <begin position="53"/>
        <end position="71"/>
    </location>
</feature>
<evidence type="ECO:0000256" key="3">
    <source>
        <dbReference type="ARBA" id="ARBA00022676"/>
    </source>
</evidence>
<sequence>MPDYDRGGNGSMMLMRRNSSRRGEELDRRRRGFYGPGGLPTEGLDPAPKTRLWASWLALFLCICFLALQLWPTQHHHRPATDRILQDEVEGNSNEHPDENLERDMSLELIRRQWDPEFVDATEDLDSHSKINYFSPPLLEVEKVGGGSSTFEVEKGDVETTLNLGAKKQEQEGHNLELREEKENKIHVFVSSDEKDLRPLAVVINSTLQNARHSDRIVFHLVIPLSESKIEYYKLKAFFPSANIEIFRGSINFEKLSKLIQFRNDSHARVELTSPYNFVPFYLPQLYKDIELMIYLDSDVVVKGDIEELYTKDLHGHPIAAVEDCSQRFRSYFDFEQLRAIHEGKGPDLVNAPQEYIDEETCVFNRGVLLMNATRWTELNITDAIEWWMEQFQKAEEPLYRYGLSQPPFLLALYNKYEKLEHAWNERGLGRARFSKLELDYFSTQYKDKQLHQKPFWSFESDSAKILHFNGQYKPWKRDPVRLPWESETGDVVSLCGQRGQECAYLWSGHGLDALAVWYSSVLGELKDSEVQNSRLENLEPR</sequence>
<dbReference type="InterPro" id="IPR002495">
    <property type="entry name" value="Glyco_trans_8"/>
</dbReference>
<organism evidence="9 10">
    <name type="scientific">Riccia fluitans</name>
    <dbReference type="NCBI Taxonomy" id="41844"/>
    <lineage>
        <taxon>Eukaryota</taxon>
        <taxon>Viridiplantae</taxon>
        <taxon>Streptophyta</taxon>
        <taxon>Embryophyta</taxon>
        <taxon>Marchantiophyta</taxon>
        <taxon>Marchantiopsida</taxon>
        <taxon>Marchantiidae</taxon>
        <taxon>Marchantiales</taxon>
        <taxon>Ricciaceae</taxon>
        <taxon>Riccia</taxon>
    </lineage>
</organism>
<evidence type="ECO:0000256" key="2">
    <source>
        <dbReference type="ARBA" id="ARBA00006351"/>
    </source>
</evidence>
<dbReference type="EC" id="2.4.1.-" evidence="6"/>
<accession>A0ABD1YJN3</accession>
<evidence type="ECO:0000256" key="8">
    <source>
        <dbReference type="SAM" id="Phobius"/>
    </source>
</evidence>
<comment type="caution">
    <text evidence="9">The sequence shown here is derived from an EMBL/GenBank/DDBJ whole genome shotgun (WGS) entry which is preliminary data.</text>
</comment>
<keyword evidence="8" id="KW-0812">Transmembrane</keyword>
<keyword evidence="5" id="KW-0479">Metal-binding</keyword>
<evidence type="ECO:0000256" key="7">
    <source>
        <dbReference type="SAM" id="MobiDB-lite"/>
    </source>
</evidence>
<dbReference type="PANTHER" id="PTHR13778:SF47">
    <property type="entry name" value="LIPOPOLYSACCHARIDE 1,3-GALACTOSYLTRANSFERASE"/>
    <property type="match status" value="1"/>
</dbReference>
<dbReference type="Gene3D" id="3.90.550.10">
    <property type="entry name" value="Spore Coat Polysaccharide Biosynthesis Protein SpsA, Chain A"/>
    <property type="match status" value="1"/>
</dbReference>
<dbReference type="InterPro" id="IPR050748">
    <property type="entry name" value="Glycosyltrans_8_dom-fam"/>
</dbReference>
<comment type="pathway">
    <text evidence="1">Glycan metabolism; pectin biosynthesis.</text>
</comment>
<keyword evidence="8" id="KW-1133">Transmembrane helix</keyword>
<dbReference type="GO" id="GO:0046872">
    <property type="term" value="F:metal ion binding"/>
    <property type="evidence" value="ECO:0007669"/>
    <property type="project" value="UniProtKB-KW"/>
</dbReference>
<evidence type="ECO:0000256" key="5">
    <source>
        <dbReference type="ARBA" id="ARBA00022723"/>
    </source>
</evidence>
<evidence type="ECO:0000313" key="10">
    <source>
        <dbReference type="Proteomes" id="UP001605036"/>
    </source>
</evidence>
<dbReference type="GO" id="GO:0016757">
    <property type="term" value="F:glycosyltransferase activity"/>
    <property type="evidence" value="ECO:0007669"/>
    <property type="project" value="UniProtKB-KW"/>
</dbReference>
<feature type="region of interest" description="Disordered" evidence="7">
    <location>
        <begin position="1"/>
        <end position="41"/>
    </location>
</feature>
<evidence type="ECO:0000256" key="6">
    <source>
        <dbReference type="RuleBase" id="RU362027"/>
    </source>
</evidence>
<dbReference type="SUPFAM" id="SSF53448">
    <property type="entry name" value="Nucleotide-diphospho-sugar transferases"/>
    <property type="match status" value="1"/>
</dbReference>
<dbReference type="PANTHER" id="PTHR13778">
    <property type="entry name" value="GLYCOSYLTRANSFERASE 8 DOMAIN-CONTAINING PROTEIN"/>
    <property type="match status" value="1"/>
</dbReference>
<protein>
    <recommendedName>
        <fullName evidence="6">Hexosyltransferase</fullName>
        <ecNumber evidence="6">2.4.1.-</ecNumber>
    </recommendedName>
</protein>
<keyword evidence="10" id="KW-1185">Reference proteome</keyword>
<gene>
    <name evidence="9" type="ORF">R1flu_015614</name>
</gene>
<evidence type="ECO:0000313" key="9">
    <source>
        <dbReference type="EMBL" id="KAL2630928.1"/>
    </source>
</evidence>
<dbReference type="Pfam" id="PF01501">
    <property type="entry name" value="Glyco_transf_8"/>
    <property type="match status" value="1"/>
</dbReference>
<dbReference type="InterPro" id="IPR029044">
    <property type="entry name" value="Nucleotide-diphossugar_trans"/>
</dbReference>
<proteinExistence type="inferred from homology"/>
<keyword evidence="4" id="KW-0808">Transferase</keyword>
<dbReference type="Proteomes" id="UP001605036">
    <property type="component" value="Unassembled WGS sequence"/>
</dbReference>
<evidence type="ECO:0000256" key="1">
    <source>
        <dbReference type="ARBA" id="ARBA00004877"/>
    </source>
</evidence>
<keyword evidence="3" id="KW-0328">Glycosyltransferase</keyword>
<comment type="similarity">
    <text evidence="2 6">Belongs to the glycosyltransferase 8 family.</text>
</comment>
<reference evidence="9 10" key="1">
    <citation type="submission" date="2024-09" db="EMBL/GenBank/DDBJ databases">
        <title>Chromosome-scale assembly of Riccia fluitans.</title>
        <authorList>
            <person name="Paukszto L."/>
            <person name="Sawicki J."/>
            <person name="Karawczyk K."/>
            <person name="Piernik-Szablinska J."/>
            <person name="Szczecinska M."/>
            <person name="Mazdziarz M."/>
        </authorList>
    </citation>
    <scope>NUCLEOTIDE SEQUENCE [LARGE SCALE GENOMIC DNA]</scope>
    <source>
        <strain evidence="9">Rf_01</strain>
        <tissue evidence="9">Aerial parts of the thallus</tissue>
    </source>
</reference>
<name>A0ABD1YJN3_9MARC</name>